<evidence type="ECO:0000256" key="2">
    <source>
        <dbReference type="ARBA" id="ARBA00010904"/>
    </source>
</evidence>
<evidence type="ECO:0000256" key="9">
    <source>
        <dbReference type="SAM" id="SignalP"/>
    </source>
</evidence>
<dbReference type="STRING" id="8469.M7AKG6"/>
<evidence type="ECO:0000256" key="6">
    <source>
        <dbReference type="ARBA" id="ARBA00023136"/>
    </source>
</evidence>
<dbReference type="InterPro" id="IPR033182">
    <property type="entry name" value="MIC26/MIC27_animal"/>
</dbReference>
<keyword evidence="9" id="KW-0732">Signal</keyword>
<evidence type="ECO:0000313" key="10">
    <source>
        <dbReference type="EMBL" id="EMP25646.1"/>
    </source>
</evidence>
<keyword evidence="6" id="KW-0472">Membrane</keyword>
<feature type="chain" id="PRO_5004079375" description="MICOS complex subunit" evidence="9">
    <location>
        <begin position="24"/>
        <end position="223"/>
    </location>
</feature>
<keyword evidence="4" id="KW-1133">Transmembrane helix</keyword>
<comment type="subunit">
    <text evidence="7">Component of the mitochondrial contact site and cristae organizing system (MICOS) complex.</text>
</comment>
<dbReference type="eggNOG" id="KOG4798">
    <property type="taxonomic scope" value="Eukaryota"/>
</dbReference>
<feature type="region of interest" description="Disordered" evidence="8">
    <location>
        <begin position="204"/>
        <end position="223"/>
    </location>
</feature>
<dbReference type="Pfam" id="PF09769">
    <property type="entry name" value="ApoO"/>
    <property type="match status" value="1"/>
</dbReference>
<dbReference type="AlphaFoldDB" id="M7AKG6"/>
<dbReference type="GO" id="GO:0061617">
    <property type="term" value="C:MICOS complex"/>
    <property type="evidence" value="ECO:0007669"/>
    <property type="project" value="UniProtKB-UniRule"/>
</dbReference>
<dbReference type="GO" id="GO:0042407">
    <property type="term" value="P:cristae formation"/>
    <property type="evidence" value="ECO:0007669"/>
    <property type="project" value="InterPro"/>
</dbReference>
<comment type="similarity">
    <text evidence="2">Belongs to the apolipoprotein O/MICOS complex subunit Mic27 family.</text>
</comment>
<evidence type="ECO:0000256" key="3">
    <source>
        <dbReference type="ARBA" id="ARBA00022692"/>
    </source>
</evidence>
<protein>
    <recommendedName>
        <fullName evidence="7">MICOS complex subunit</fullName>
    </recommendedName>
</protein>
<accession>M7AKG6</accession>
<dbReference type="InterPro" id="IPR019166">
    <property type="entry name" value="MIC26/MIC27"/>
</dbReference>
<evidence type="ECO:0000256" key="4">
    <source>
        <dbReference type="ARBA" id="ARBA00022989"/>
    </source>
</evidence>
<proteinExistence type="inferred from homology"/>
<evidence type="ECO:0000256" key="7">
    <source>
        <dbReference type="RuleBase" id="RU363021"/>
    </source>
</evidence>
<evidence type="ECO:0000256" key="5">
    <source>
        <dbReference type="ARBA" id="ARBA00023128"/>
    </source>
</evidence>
<evidence type="ECO:0000256" key="8">
    <source>
        <dbReference type="SAM" id="MobiDB-lite"/>
    </source>
</evidence>
<keyword evidence="3" id="KW-0812">Transmembrane</keyword>
<evidence type="ECO:0000256" key="1">
    <source>
        <dbReference type="ARBA" id="ARBA00004325"/>
    </source>
</evidence>
<keyword evidence="10" id="KW-0449">Lipoprotein</keyword>
<gene>
    <name evidence="10" type="ORF">UY3_17234</name>
</gene>
<keyword evidence="11" id="KW-1185">Reference proteome</keyword>
<dbReference type="Proteomes" id="UP000031443">
    <property type="component" value="Unassembled WGS sequence"/>
</dbReference>
<dbReference type="EMBL" id="KB587548">
    <property type="protein sequence ID" value="EMP25646.1"/>
    <property type="molecule type" value="Genomic_DNA"/>
</dbReference>
<feature type="signal peptide" evidence="9">
    <location>
        <begin position="1"/>
        <end position="23"/>
    </location>
</feature>
<comment type="function">
    <text evidence="7">Component of the MICOS complex, a large protein complex of the mitochondrial inner membrane that plays crucial roles in the maintenance of crista junctions, inner membrane architecture, and formation of contact sites to the outer membrane.</text>
</comment>
<reference evidence="11" key="1">
    <citation type="journal article" date="2013" name="Nat. Genet.">
        <title>The draft genomes of soft-shell turtle and green sea turtle yield insights into the development and evolution of the turtle-specific body plan.</title>
        <authorList>
            <person name="Wang Z."/>
            <person name="Pascual-Anaya J."/>
            <person name="Zadissa A."/>
            <person name="Li W."/>
            <person name="Niimura Y."/>
            <person name="Huang Z."/>
            <person name="Li C."/>
            <person name="White S."/>
            <person name="Xiong Z."/>
            <person name="Fang D."/>
            <person name="Wang B."/>
            <person name="Ming Y."/>
            <person name="Chen Y."/>
            <person name="Zheng Y."/>
            <person name="Kuraku S."/>
            <person name="Pignatelli M."/>
            <person name="Herrero J."/>
            <person name="Beal K."/>
            <person name="Nozawa M."/>
            <person name="Li Q."/>
            <person name="Wang J."/>
            <person name="Zhang H."/>
            <person name="Yu L."/>
            <person name="Shigenobu S."/>
            <person name="Wang J."/>
            <person name="Liu J."/>
            <person name="Flicek P."/>
            <person name="Searle S."/>
            <person name="Wang J."/>
            <person name="Kuratani S."/>
            <person name="Yin Y."/>
            <person name="Aken B."/>
            <person name="Zhang G."/>
            <person name="Irie N."/>
        </authorList>
    </citation>
    <scope>NUCLEOTIDE SEQUENCE [LARGE SCALE GENOMIC DNA]</scope>
</reference>
<comment type="subcellular location">
    <subcellularLocation>
        <location evidence="7">Mitochondrion inner membrane</location>
    </subcellularLocation>
    <subcellularLocation>
        <location evidence="1">Mitochondrion membrane</location>
    </subcellularLocation>
</comment>
<sequence>MFKVMRLGAAPASLSLLAIQVYASSSEKENPKKELLKIDELSLYSCPTHESKYVEEPQTQLEEGISYLRHSVEPYTAWCQALYTKAMPKVERTVERGRESCEFLKNPPPGFYPRLGVIGFAGIVGLSLSRASEPSTTAPTASTLASADTSGDGFDPALFRFACAEEEAEEKKHQRREGPQAKDLCQAMRLLCGVMGVLQKSDPPALPGTCRPPQAVAGVPSQL</sequence>
<keyword evidence="7" id="KW-0999">Mitochondrion inner membrane</keyword>
<keyword evidence="5 7" id="KW-0496">Mitochondrion</keyword>
<evidence type="ECO:0000313" key="11">
    <source>
        <dbReference type="Proteomes" id="UP000031443"/>
    </source>
</evidence>
<organism evidence="10 11">
    <name type="scientific">Chelonia mydas</name>
    <name type="common">Green sea-turtle</name>
    <name type="synonym">Chelonia agassizi</name>
    <dbReference type="NCBI Taxonomy" id="8469"/>
    <lineage>
        <taxon>Eukaryota</taxon>
        <taxon>Metazoa</taxon>
        <taxon>Chordata</taxon>
        <taxon>Craniata</taxon>
        <taxon>Vertebrata</taxon>
        <taxon>Euteleostomi</taxon>
        <taxon>Archelosauria</taxon>
        <taxon>Testudinata</taxon>
        <taxon>Testudines</taxon>
        <taxon>Cryptodira</taxon>
        <taxon>Durocryptodira</taxon>
        <taxon>Americhelydia</taxon>
        <taxon>Chelonioidea</taxon>
        <taxon>Cheloniidae</taxon>
        <taxon>Chelonia</taxon>
    </lineage>
</organism>
<name>M7AKG6_CHEMY</name>
<dbReference type="PANTHER" id="PTHR14564">
    <property type="entry name" value="MICOS COMPLEX SUBUNIT MIC26 / MIC27 FAMILY MEMBER"/>
    <property type="match status" value="1"/>
</dbReference>